<organism evidence="5 6">
    <name type="scientific">Paenibacillus rigui</name>
    <dbReference type="NCBI Taxonomy" id="554312"/>
    <lineage>
        <taxon>Bacteria</taxon>
        <taxon>Bacillati</taxon>
        <taxon>Bacillota</taxon>
        <taxon>Bacilli</taxon>
        <taxon>Bacillales</taxon>
        <taxon>Paenibacillaceae</taxon>
        <taxon>Paenibacillus</taxon>
    </lineage>
</organism>
<dbReference type="Pfam" id="PF13407">
    <property type="entry name" value="Peripla_BP_4"/>
    <property type="match status" value="1"/>
</dbReference>
<reference evidence="5 6" key="1">
    <citation type="submission" date="2017-07" db="EMBL/GenBank/DDBJ databases">
        <title>Genome sequencing and assembly of Paenibacillus rigui.</title>
        <authorList>
            <person name="Mayilraj S."/>
        </authorList>
    </citation>
    <scope>NUCLEOTIDE SEQUENCE [LARGE SCALE GENOMIC DNA]</scope>
    <source>
        <strain evidence="5 6">JCM 16352</strain>
    </source>
</reference>
<dbReference type="Gene3D" id="3.40.50.2300">
    <property type="match status" value="2"/>
</dbReference>
<evidence type="ECO:0000256" key="1">
    <source>
        <dbReference type="ARBA" id="ARBA00004196"/>
    </source>
</evidence>
<comment type="subcellular location">
    <subcellularLocation>
        <location evidence="1">Cell envelope</location>
    </subcellularLocation>
</comment>
<evidence type="ECO:0000313" key="5">
    <source>
        <dbReference type="EMBL" id="OXM87226.1"/>
    </source>
</evidence>
<dbReference type="EMBL" id="NMQW01000008">
    <property type="protein sequence ID" value="OXM87226.1"/>
    <property type="molecule type" value="Genomic_DNA"/>
</dbReference>
<evidence type="ECO:0000256" key="3">
    <source>
        <dbReference type="ARBA" id="ARBA00022729"/>
    </source>
</evidence>
<protein>
    <submittedName>
        <fullName evidence="5">LacI family transcriptional regulator</fullName>
    </submittedName>
</protein>
<dbReference type="GO" id="GO:0030313">
    <property type="term" value="C:cell envelope"/>
    <property type="evidence" value="ECO:0007669"/>
    <property type="project" value="UniProtKB-SubCell"/>
</dbReference>
<feature type="domain" description="Periplasmic binding protein" evidence="4">
    <location>
        <begin position="69"/>
        <end position="328"/>
    </location>
</feature>
<evidence type="ECO:0000259" key="4">
    <source>
        <dbReference type="Pfam" id="PF13407"/>
    </source>
</evidence>
<dbReference type="PANTHER" id="PTHR46847:SF3">
    <property type="entry name" value="GALACTOFURANOSE-BINDING PROTEIN YTFQ"/>
    <property type="match status" value="1"/>
</dbReference>
<sequence>MKQKSVAIRGKVRLIPVVGALLMMLGLLVSGCNPASAPSPNLPAADKELAVQGSNGAGQPNARPIVLGFSQLGSESDWRKANTSSIVEAAKEAGIQLRLENAEQSQQRQFEAVRSFIQQQVDVIAIAPVIESGWDPILREVRQAGIPLIILDRLVEVSDPSLYITFIGSDFYEEGTKAGKYLLDKMSDAAGPVGIVELRGTEGSTPSIARGKGFRDALKERDLLRVIQSEAADFTYKQGKEVMRSFLKAKGKEIRVLYSHNDDMALGAVEAIEEYGLKPGKDIIIISVDGTRKAFEKMMEGKINSVVECNPLLGPNLMQAVNELMQGRTLPKKIITPESIFTEAMAEKEVKNRKY</sequence>
<dbReference type="CDD" id="cd06309">
    <property type="entry name" value="PBP1_galactofuranose_YtfQ-like"/>
    <property type="match status" value="1"/>
</dbReference>
<comment type="similarity">
    <text evidence="2">Belongs to the bacterial solute-binding protein 2 family.</text>
</comment>
<keyword evidence="6" id="KW-1185">Reference proteome</keyword>
<evidence type="ECO:0000256" key="2">
    <source>
        <dbReference type="ARBA" id="ARBA00007639"/>
    </source>
</evidence>
<dbReference type="PANTHER" id="PTHR46847">
    <property type="entry name" value="D-ALLOSE-BINDING PERIPLASMIC PROTEIN-RELATED"/>
    <property type="match status" value="1"/>
</dbReference>
<dbReference type="GO" id="GO:0030246">
    <property type="term" value="F:carbohydrate binding"/>
    <property type="evidence" value="ECO:0007669"/>
    <property type="project" value="UniProtKB-ARBA"/>
</dbReference>
<accession>A0A229UUM3</accession>
<dbReference type="InterPro" id="IPR025997">
    <property type="entry name" value="SBP_2_dom"/>
</dbReference>
<gene>
    <name evidence="5" type="ORF">CF651_06155</name>
</gene>
<dbReference type="InterPro" id="IPR028082">
    <property type="entry name" value="Peripla_BP_I"/>
</dbReference>
<evidence type="ECO:0000313" key="6">
    <source>
        <dbReference type="Proteomes" id="UP000215509"/>
    </source>
</evidence>
<dbReference type="PROSITE" id="PS51257">
    <property type="entry name" value="PROKAR_LIPOPROTEIN"/>
    <property type="match status" value="1"/>
</dbReference>
<proteinExistence type="inferred from homology"/>
<name>A0A229UUM3_9BACL</name>
<dbReference type="SUPFAM" id="SSF53822">
    <property type="entry name" value="Periplasmic binding protein-like I"/>
    <property type="match status" value="1"/>
</dbReference>
<comment type="caution">
    <text evidence="5">The sequence shown here is derived from an EMBL/GenBank/DDBJ whole genome shotgun (WGS) entry which is preliminary data.</text>
</comment>
<dbReference type="RefSeq" id="WP_094013974.1">
    <property type="nucleotide sequence ID" value="NZ_NMQW01000008.1"/>
</dbReference>
<dbReference type="Proteomes" id="UP000215509">
    <property type="component" value="Unassembled WGS sequence"/>
</dbReference>
<keyword evidence="3" id="KW-0732">Signal</keyword>
<dbReference type="AlphaFoldDB" id="A0A229UUM3"/>